<dbReference type="SUPFAM" id="SSF50129">
    <property type="entry name" value="GroES-like"/>
    <property type="match status" value="1"/>
</dbReference>
<dbReference type="SUPFAM" id="SSF51735">
    <property type="entry name" value="NAD(P)-binding Rossmann-fold domains"/>
    <property type="match status" value="1"/>
</dbReference>
<keyword evidence="9" id="KW-1185">Reference proteome</keyword>
<keyword evidence="3 5" id="KW-0862">Zinc</keyword>
<evidence type="ECO:0000313" key="8">
    <source>
        <dbReference type="EMBL" id="CAK7211975.1"/>
    </source>
</evidence>
<dbReference type="InterPro" id="IPR002328">
    <property type="entry name" value="ADH_Zn_CS"/>
</dbReference>
<organism evidence="8 9">
    <name type="scientific">Sporothrix eucalyptigena</name>
    <dbReference type="NCBI Taxonomy" id="1812306"/>
    <lineage>
        <taxon>Eukaryota</taxon>
        <taxon>Fungi</taxon>
        <taxon>Dikarya</taxon>
        <taxon>Ascomycota</taxon>
        <taxon>Pezizomycotina</taxon>
        <taxon>Sordariomycetes</taxon>
        <taxon>Sordariomycetidae</taxon>
        <taxon>Ophiostomatales</taxon>
        <taxon>Ophiostomataceae</taxon>
        <taxon>Sporothrix</taxon>
    </lineage>
</organism>
<evidence type="ECO:0000259" key="7">
    <source>
        <dbReference type="Pfam" id="PF08240"/>
    </source>
</evidence>
<sequence length="339" mass="36309">MDGTQRAYLAGTPSGALERRTATIALGALEVLVRITHSGVCGTDVHDRTASCGLGHEGVGIVERVGSEVTAVKVGDRVGCSFQSHSCGHCDECITGYRHYCHRSVGQKYGAEEHGTFCDWAVRHEHYVNPIPDGLESKYAAPLVCAGITVYEALLVASTQSRDRVGVVGLGGLGHLAVLYARAMGCAVTVFSGSSSKEGDACKLGADEFYVLNKTTAPPAVNNINVLLLCGGDITDIGVFLPLLARRARVVPVVIQTKPLNIPYMEFILPGHRLIPSLGATRENEQEALRFAARHKLNPWIDEFPMTEAGLTDAFKALDSGSIRYRAVLSKELGNDFSV</sequence>
<comment type="cofactor">
    <cofactor evidence="1 5">
        <name>Zn(2+)</name>
        <dbReference type="ChEBI" id="CHEBI:29105"/>
    </cofactor>
</comment>
<feature type="domain" description="Alcohol dehydrogenase-like N-terminal" evidence="7">
    <location>
        <begin position="29"/>
        <end position="133"/>
    </location>
</feature>
<keyword evidence="4" id="KW-0560">Oxidoreductase</keyword>
<evidence type="ECO:0000259" key="6">
    <source>
        <dbReference type="Pfam" id="PF00107"/>
    </source>
</evidence>
<dbReference type="InterPro" id="IPR013149">
    <property type="entry name" value="ADH-like_C"/>
</dbReference>
<accession>A0ABP0AXG3</accession>
<dbReference type="Gene3D" id="3.40.50.720">
    <property type="entry name" value="NAD(P)-binding Rossmann-like Domain"/>
    <property type="match status" value="1"/>
</dbReference>
<protein>
    <submittedName>
        <fullName evidence="8">Secondary metabolism biosynthetic enzyme</fullName>
    </submittedName>
</protein>
<keyword evidence="2 5" id="KW-0479">Metal-binding</keyword>
<dbReference type="PANTHER" id="PTHR42683">
    <property type="entry name" value="ALDEHYDE REDUCTASE"/>
    <property type="match status" value="1"/>
</dbReference>
<dbReference type="Proteomes" id="UP001642482">
    <property type="component" value="Unassembled WGS sequence"/>
</dbReference>
<reference evidence="8 9" key="1">
    <citation type="submission" date="2024-01" db="EMBL/GenBank/DDBJ databases">
        <authorList>
            <person name="Allen C."/>
            <person name="Tagirdzhanova G."/>
        </authorList>
    </citation>
    <scope>NUCLEOTIDE SEQUENCE [LARGE SCALE GENOMIC DNA]</scope>
</reference>
<name>A0ABP0AXG3_9PEZI</name>
<evidence type="ECO:0000256" key="3">
    <source>
        <dbReference type="ARBA" id="ARBA00022833"/>
    </source>
</evidence>
<dbReference type="PROSITE" id="PS00059">
    <property type="entry name" value="ADH_ZINC"/>
    <property type="match status" value="1"/>
</dbReference>
<proteinExistence type="inferred from homology"/>
<dbReference type="Pfam" id="PF08240">
    <property type="entry name" value="ADH_N"/>
    <property type="match status" value="1"/>
</dbReference>
<comment type="similarity">
    <text evidence="5">Belongs to the zinc-containing alcohol dehydrogenase family.</text>
</comment>
<dbReference type="InterPro" id="IPR036291">
    <property type="entry name" value="NAD(P)-bd_dom_sf"/>
</dbReference>
<dbReference type="Gene3D" id="3.90.180.10">
    <property type="entry name" value="Medium-chain alcohol dehydrogenases, catalytic domain"/>
    <property type="match status" value="1"/>
</dbReference>
<evidence type="ECO:0000256" key="5">
    <source>
        <dbReference type="RuleBase" id="RU361277"/>
    </source>
</evidence>
<feature type="domain" description="Alcohol dehydrogenase-like C-terminal" evidence="6">
    <location>
        <begin position="172"/>
        <end position="293"/>
    </location>
</feature>
<dbReference type="Pfam" id="PF00107">
    <property type="entry name" value="ADH_zinc_N"/>
    <property type="match status" value="1"/>
</dbReference>
<evidence type="ECO:0000256" key="2">
    <source>
        <dbReference type="ARBA" id="ARBA00022723"/>
    </source>
</evidence>
<dbReference type="InterPro" id="IPR011032">
    <property type="entry name" value="GroES-like_sf"/>
</dbReference>
<gene>
    <name evidence="8" type="ORF">SEUCBS140593_001347</name>
</gene>
<dbReference type="InterPro" id="IPR047109">
    <property type="entry name" value="CAD-like"/>
</dbReference>
<comment type="caution">
    <text evidence="8">The sequence shown here is derived from an EMBL/GenBank/DDBJ whole genome shotgun (WGS) entry which is preliminary data.</text>
</comment>
<evidence type="ECO:0000256" key="4">
    <source>
        <dbReference type="ARBA" id="ARBA00023002"/>
    </source>
</evidence>
<evidence type="ECO:0000256" key="1">
    <source>
        <dbReference type="ARBA" id="ARBA00001947"/>
    </source>
</evidence>
<dbReference type="InterPro" id="IPR013154">
    <property type="entry name" value="ADH-like_N"/>
</dbReference>
<evidence type="ECO:0000313" key="9">
    <source>
        <dbReference type="Proteomes" id="UP001642482"/>
    </source>
</evidence>
<dbReference type="EMBL" id="CAWUHD010000008">
    <property type="protein sequence ID" value="CAK7211975.1"/>
    <property type="molecule type" value="Genomic_DNA"/>
</dbReference>